<reference evidence="1 2" key="1">
    <citation type="submission" date="2014-04" db="EMBL/GenBank/DDBJ databases">
        <authorList>
            <person name="Bishop-Lilly K.A."/>
            <person name="Broomall S.M."/>
            <person name="Chain P.S."/>
            <person name="Chertkov O."/>
            <person name="Coyne S.R."/>
            <person name="Daligault H.E."/>
            <person name="Davenport K.W."/>
            <person name="Erkkila T."/>
            <person name="Frey K.G."/>
            <person name="Gibbons H.S."/>
            <person name="Gu W."/>
            <person name="Jaissle J."/>
            <person name="Johnson S.L."/>
            <person name="Koroleva G.I."/>
            <person name="Ladner J.T."/>
            <person name="Lo C.-C."/>
            <person name="Minogue T.D."/>
            <person name="Munk C."/>
            <person name="Palacios G.F."/>
            <person name="Redden C.L."/>
            <person name="Rosenzweig C.N."/>
            <person name="Scholz M.B."/>
            <person name="Teshima H."/>
            <person name="Xu Y."/>
        </authorList>
    </citation>
    <scope>NUCLEOTIDE SEQUENCE [LARGE SCALE GENOMIC DNA]</scope>
    <source>
        <strain evidence="1 2">8244</strain>
    </source>
</reference>
<keyword evidence="2" id="KW-1185">Reference proteome</keyword>
<evidence type="ECO:0000313" key="1">
    <source>
        <dbReference type="EMBL" id="KFN07261.1"/>
    </source>
</evidence>
<comment type="caution">
    <text evidence="1">The sequence shown here is derived from an EMBL/GenBank/DDBJ whole genome shotgun (WGS) entry which is preliminary data.</text>
</comment>
<dbReference type="AlphaFoldDB" id="A0A090ZT06"/>
<sequence length="132" mass="14429">MLGSLWRGGLHVTPSKEVREELRELLDEEIPKGGTDKDTAFTDARLDRLIQSASNLYAAAAEGWRRKAAKIQKRLGDIASYTTGAEQYERVDLSKALAAALKMAETFDGMAQAPPSNAAGSFMLSVKRPEVF</sequence>
<dbReference type="EMBL" id="JMQA01000035">
    <property type="protein sequence ID" value="KFN07261.1"/>
    <property type="molecule type" value="Genomic_DNA"/>
</dbReference>
<dbReference type="PATRIC" id="fig|44252.3.peg.3899"/>
<name>A0A090ZT06_PAEMA</name>
<organism evidence="1 2">
    <name type="scientific">Paenibacillus macerans</name>
    <name type="common">Bacillus macerans</name>
    <dbReference type="NCBI Taxonomy" id="44252"/>
    <lineage>
        <taxon>Bacteria</taxon>
        <taxon>Bacillati</taxon>
        <taxon>Bacillota</taxon>
        <taxon>Bacilli</taxon>
        <taxon>Bacillales</taxon>
        <taxon>Paenibacillaceae</taxon>
        <taxon>Paenibacillus</taxon>
    </lineage>
</organism>
<accession>A0A090ZT06</accession>
<dbReference type="STRING" id="44252.DJ90_5665"/>
<evidence type="ECO:0000313" key="2">
    <source>
        <dbReference type="Proteomes" id="UP000029278"/>
    </source>
</evidence>
<gene>
    <name evidence="1" type="ORF">DJ90_5665</name>
</gene>
<dbReference type="Proteomes" id="UP000029278">
    <property type="component" value="Unassembled WGS sequence"/>
</dbReference>
<dbReference type="HOGENOM" id="CLU_163434_0_0_9"/>
<protein>
    <submittedName>
        <fullName evidence="1">Uncharacterized protein</fullName>
    </submittedName>
</protein>
<proteinExistence type="predicted"/>